<dbReference type="EMBL" id="CP060784">
    <property type="protein sequence ID" value="QNP53402.1"/>
    <property type="molecule type" value="Genomic_DNA"/>
</dbReference>
<evidence type="ECO:0000313" key="4">
    <source>
        <dbReference type="Proteomes" id="UP000516093"/>
    </source>
</evidence>
<dbReference type="GO" id="GO:0051787">
    <property type="term" value="F:misfolded protein binding"/>
    <property type="evidence" value="ECO:0007669"/>
    <property type="project" value="TreeGrafter"/>
</dbReference>
<dbReference type="PANTHER" id="PTHR44360">
    <property type="entry name" value="DNAJ HOMOLOG SUBFAMILY B MEMBER 9"/>
    <property type="match status" value="1"/>
</dbReference>
<dbReference type="CDD" id="cd06257">
    <property type="entry name" value="DnaJ"/>
    <property type="match status" value="1"/>
</dbReference>
<dbReference type="InterPro" id="IPR036869">
    <property type="entry name" value="J_dom_sf"/>
</dbReference>
<dbReference type="SUPFAM" id="SSF46565">
    <property type="entry name" value="Chaperone J-domain"/>
    <property type="match status" value="1"/>
</dbReference>
<protein>
    <submittedName>
        <fullName evidence="3">J domain-containing protein</fullName>
    </submittedName>
</protein>
<dbReference type="KEGG" id="hqi:H9L05_07360"/>
<keyword evidence="4" id="KW-1185">Reference proteome</keyword>
<dbReference type="PANTHER" id="PTHR44360:SF1">
    <property type="entry name" value="DNAJ HOMOLOG SUBFAMILY B MEMBER 9"/>
    <property type="match status" value="1"/>
</dbReference>
<reference evidence="3 4" key="1">
    <citation type="submission" date="2020-08" db="EMBL/GenBank/DDBJ databases">
        <title>Genome sequence of Hymenobacter qilianensis JCM 19763T.</title>
        <authorList>
            <person name="Hyun D.-W."/>
            <person name="Bae J.-W."/>
        </authorList>
    </citation>
    <scope>NUCLEOTIDE SEQUENCE [LARGE SCALE GENOMIC DNA]</scope>
    <source>
        <strain evidence="3 4">JCM 19763</strain>
    </source>
</reference>
<dbReference type="GO" id="GO:0036503">
    <property type="term" value="P:ERAD pathway"/>
    <property type="evidence" value="ECO:0007669"/>
    <property type="project" value="TreeGrafter"/>
</dbReference>
<dbReference type="AlphaFoldDB" id="A0A7H0GYN6"/>
<accession>A0A7H0GYN6</accession>
<organism evidence="3 4">
    <name type="scientific">Hymenobacter qilianensis</name>
    <dbReference type="NCBI Taxonomy" id="1385715"/>
    <lineage>
        <taxon>Bacteria</taxon>
        <taxon>Pseudomonadati</taxon>
        <taxon>Bacteroidota</taxon>
        <taxon>Cytophagia</taxon>
        <taxon>Cytophagales</taxon>
        <taxon>Hymenobacteraceae</taxon>
        <taxon>Hymenobacter</taxon>
    </lineage>
</organism>
<evidence type="ECO:0000259" key="2">
    <source>
        <dbReference type="PROSITE" id="PS50076"/>
    </source>
</evidence>
<name>A0A7H0GYN6_9BACT</name>
<sequence length="160" mass="17864">MSQNHYQVLGVGATASVRDIKAAYKRLAIQYHPDKHGGSTRYEEHFKAVNAAYRVLSDAGRRAVYDHQLRRAAQAQEAQRQQQAYRQQGQRVYGVPMPPRRPRCARAPGRVGGAPLPYYPEAPEVHAPRLSANSRVHRSICAVYIFGESDHGSRNGCGKL</sequence>
<proteinExistence type="predicted"/>
<gene>
    <name evidence="3" type="ORF">H9L05_07360</name>
</gene>
<dbReference type="PROSITE" id="PS50076">
    <property type="entry name" value="DNAJ_2"/>
    <property type="match status" value="1"/>
</dbReference>
<dbReference type="InterPro" id="IPR001623">
    <property type="entry name" value="DnaJ_domain"/>
</dbReference>
<evidence type="ECO:0000256" key="1">
    <source>
        <dbReference type="ARBA" id="ARBA00023186"/>
    </source>
</evidence>
<evidence type="ECO:0000313" key="3">
    <source>
        <dbReference type="EMBL" id="QNP53402.1"/>
    </source>
</evidence>
<dbReference type="SMART" id="SM00271">
    <property type="entry name" value="DnaJ"/>
    <property type="match status" value="1"/>
</dbReference>
<dbReference type="Pfam" id="PF00226">
    <property type="entry name" value="DnaJ"/>
    <property type="match status" value="1"/>
</dbReference>
<feature type="domain" description="J" evidence="2">
    <location>
        <begin position="4"/>
        <end position="69"/>
    </location>
</feature>
<dbReference type="PRINTS" id="PR00625">
    <property type="entry name" value="JDOMAIN"/>
</dbReference>
<dbReference type="Proteomes" id="UP000516093">
    <property type="component" value="Chromosome"/>
</dbReference>
<dbReference type="Gene3D" id="1.10.287.110">
    <property type="entry name" value="DnaJ domain"/>
    <property type="match status" value="1"/>
</dbReference>
<dbReference type="GO" id="GO:0051087">
    <property type="term" value="F:protein-folding chaperone binding"/>
    <property type="evidence" value="ECO:0007669"/>
    <property type="project" value="TreeGrafter"/>
</dbReference>
<dbReference type="InterPro" id="IPR051948">
    <property type="entry name" value="Hsp70_co-chaperone_J-domain"/>
</dbReference>
<keyword evidence="1" id="KW-0143">Chaperone</keyword>